<reference evidence="1" key="1">
    <citation type="submission" date="2014-11" db="EMBL/GenBank/DDBJ databases">
        <authorList>
            <person name="Amaro Gonzalez C."/>
        </authorList>
    </citation>
    <scope>NUCLEOTIDE SEQUENCE</scope>
</reference>
<name>A0A0E9RWD1_ANGAN</name>
<reference evidence="1" key="2">
    <citation type="journal article" date="2015" name="Fish Shellfish Immunol.">
        <title>Early steps in the European eel (Anguilla anguilla)-Vibrio vulnificus interaction in the gills: Role of the RtxA13 toxin.</title>
        <authorList>
            <person name="Callol A."/>
            <person name="Pajuelo D."/>
            <person name="Ebbesson L."/>
            <person name="Teles M."/>
            <person name="MacKenzie S."/>
            <person name="Amaro C."/>
        </authorList>
    </citation>
    <scope>NUCLEOTIDE SEQUENCE</scope>
</reference>
<dbReference type="AlphaFoldDB" id="A0A0E9RWD1"/>
<dbReference type="EMBL" id="GBXM01075151">
    <property type="protein sequence ID" value="JAH33426.1"/>
    <property type="molecule type" value="Transcribed_RNA"/>
</dbReference>
<evidence type="ECO:0000313" key="1">
    <source>
        <dbReference type="EMBL" id="JAH33426.1"/>
    </source>
</evidence>
<proteinExistence type="predicted"/>
<organism evidence="1">
    <name type="scientific">Anguilla anguilla</name>
    <name type="common">European freshwater eel</name>
    <name type="synonym">Muraena anguilla</name>
    <dbReference type="NCBI Taxonomy" id="7936"/>
    <lineage>
        <taxon>Eukaryota</taxon>
        <taxon>Metazoa</taxon>
        <taxon>Chordata</taxon>
        <taxon>Craniata</taxon>
        <taxon>Vertebrata</taxon>
        <taxon>Euteleostomi</taxon>
        <taxon>Actinopterygii</taxon>
        <taxon>Neopterygii</taxon>
        <taxon>Teleostei</taxon>
        <taxon>Anguilliformes</taxon>
        <taxon>Anguillidae</taxon>
        <taxon>Anguilla</taxon>
    </lineage>
</organism>
<sequence>MSIPFRAPGEWGFKKRG</sequence>
<protein>
    <submittedName>
        <fullName evidence="1">Uncharacterized protein</fullName>
    </submittedName>
</protein>
<accession>A0A0E9RWD1</accession>